<dbReference type="PANTHER" id="PTHR37423">
    <property type="entry name" value="SOLUBLE LYTIC MUREIN TRANSGLYCOSYLASE-RELATED"/>
    <property type="match status" value="1"/>
</dbReference>
<accession>A0A1Y2K6C4</accession>
<dbReference type="RefSeq" id="WP_198947935.1">
    <property type="nucleotide sequence ID" value="NZ_LVJN01000020.1"/>
</dbReference>
<dbReference type="GO" id="GO:0016020">
    <property type="term" value="C:membrane"/>
    <property type="evidence" value="ECO:0007669"/>
    <property type="project" value="InterPro"/>
</dbReference>
<evidence type="ECO:0000313" key="4">
    <source>
        <dbReference type="EMBL" id="OSM02575.1"/>
    </source>
</evidence>
<evidence type="ECO:0000313" key="5">
    <source>
        <dbReference type="Proteomes" id="UP000194003"/>
    </source>
</evidence>
<dbReference type="GO" id="GO:0000270">
    <property type="term" value="P:peptidoglycan metabolic process"/>
    <property type="evidence" value="ECO:0007669"/>
    <property type="project" value="InterPro"/>
</dbReference>
<dbReference type="InterPro" id="IPR000189">
    <property type="entry name" value="Transglyc_AS"/>
</dbReference>
<dbReference type="SUPFAM" id="SSF53955">
    <property type="entry name" value="Lysozyme-like"/>
    <property type="match status" value="1"/>
</dbReference>
<organism evidence="4 5">
    <name type="scientific">Magnetofaba australis IT-1</name>
    <dbReference type="NCBI Taxonomy" id="1434232"/>
    <lineage>
        <taxon>Bacteria</taxon>
        <taxon>Pseudomonadati</taxon>
        <taxon>Pseudomonadota</taxon>
        <taxon>Magnetococcia</taxon>
        <taxon>Magnetococcales</taxon>
        <taxon>Magnetococcaceae</taxon>
        <taxon>Magnetofaba</taxon>
    </lineage>
</organism>
<dbReference type="GO" id="GO:0008933">
    <property type="term" value="F:peptidoglycan lytic transglycosylase activity"/>
    <property type="evidence" value="ECO:0007669"/>
    <property type="project" value="InterPro"/>
</dbReference>
<dbReference type="STRING" id="1434232.MAIT1_02752"/>
<proteinExistence type="inferred from homology"/>
<dbReference type="Gene3D" id="1.10.530.10">
    <property type="match status" value="1"/>
</dbReference>
<dbReference type="PROSITE" id="PS00922">
    <property type="entry name" value="TRANSGLYCOSYLASE"/>
    <property type="match status" value="1"/>
</dbReference>
<dbReference type="Proteomes" id="UP000194003">
    <property type="component" value="Unassembled WGS sequence"/>
</dbReference>
<dbReference type="EMBL" id="LVJN01000020">
    <property type="protein sequence ID" value="OSM02575.1"/>
    <property type="molecule type" value="Genomic_DNA"/>
</dbReference>
<dbReference type="AlphaFoldDB" id="A0A1Y2K6C4"/>
<feature type="compositionally biased region" description="Low complexity" evidence="2">
    <location>
        <begin position="193"/>
        <end position="205"/>
    </location>
</feature>
<dbReference type="PANTHER" id="PTHR37423:SF2">
    <property type="entry name" value="MEMBRANE-BOUND LYTIC MUREIN TRANSGLYCOSYLASE C"/>
    <property type="match status" value="1"/>
</dbReference>
<gene>
    <name evidence="4" type="ORF">MAIT1_02752</name>
</gene>
<comment type="similarity">
    <text evidence="1">Belongs to the transglycosylase Slt family.</text>
</comment>
<dbReference type="Pfam" id="PF01464">
    <property type="entry name" value="SLT"/>
    <property type="match status" value="1"/>
</dbReference>
<feature type="domain" description="Transglycosylase SLT" evidence="3">
    <location>
        <begin position="18"/>
        <end position="116"/>
    </location>
</feature>
<name>A0A1Y2K6C4_9PROT</name>
<evidence type="ECO:0000256" key="1">
    <source>
        <dbReference type="ARBA" id="ARBA00007734"/>
    </source>
</evidence>
<dbReference type="CDD" id="cd00254">
    <property type="entry name" value="LT-like"/>
    <property type="match status" value="1"/>
</dbReference>
<protein>
    <submittedName>
        <fullName evidence="4">Putative lytic transglycosylase, catalytic</fullName>
    </submittedName>
</protein>
<keyword evidence="5" id="KW-1185">Reference proteome</keyword>
<feature type="region of interest" description="Disordered" evidence="2">
    <location>
        <begin position="186"/>
        <end position="208"/>
    </location>
</feature>
<evidence type="ECO:0000259" key="3">
    <source>
        <dbReference type="Pfam" id="PF01464"/>
    </source>
</evidence>
<dbReference type="InterPro" id="IPR023346">
    <property type="entry name" value="Lysozyme-like_dom_sf"/>
</dbReference>
<evidence type="ECO:0000256" key="2">
    <source>
        <dbReference type="SAM" id="MobiDB-lite"/>
    </source>
</evidence>
<reference evidence="4 5" key="1">
    <citation type="journal article" date="2016" name="BMC Genomics">
        <title>Combined genomic and structural analyses of a cultured magnetotactic bacterium reveals its niche adaptation to a dynamic environment.</title>
        <authorList>
            <person name="Araujo A.C."/>
            <person name="Morillo V."/>
            <person name="Cypriano J."/>
            <person name="Teixeira L.C."/>
            <person name="Leao P."/>
            <person name="Lyra S."/>
            <person name="Almeida L.G."/>
            <person name="Bazylinski D.A."/>
            <person name="Vasconcellos A.T."/>
            <person name="Abreu F."/>
            <person name="Lins U."/>
        </authorList>
    </citation>
    <scope>NUCLEOTIDE SEQUENCE [LARGE SCALE GENOMIC DNA]</scope>
    <source>
        <strain evidence="4 5">IT-1</strain>
    </source>
</reference>
<comment type="caution">
    <text evidence="4">The sequence shown here is derived from an EMBL/GenBank/DDBJ whole genome shotgun (WGS) entry which is preliminary data.</text>
</comment>
<dbReference type="InterPro" id="IPR008258">
    <property type="entry name" value="Transglycosylase_SLT_dom_1"/>
</dbReference>
<sequence length="358" mass="38596">MLTLLSPLPALADGIPQLIRQIAAAENVDPGLVEAVVAIESAFNPKSVSKSGAQGLMQLMPFTAKEMGVDDPFVPEQNIRGGTRYLKKLLERFQGSVSLALAAYNAGAAHVIKHEGIPPFPQTQRYVVKVLAYYYDYQQRHGEGAPSFDLAKLRRADDASDASQDAEHATDDELARALLASLRKTEPTEADMQPAAPTSPPTQSKPKPRKLVFTTQASPPAPPTAPLRTMRTSSGLLLTNVAPNAQATRAPIVLDTGAMGFAHESDEDDAQERVLPHRQRARHSLAMGFEGQTSADARPGVQAYRAALQSPAQGFEAQEESAWDDDTSHSSDVIRLIATELPARSQLNEDETVLGFAE</sequence>